<evidence type="ECO:0000256" key="1">
    <source>
        <dbReference type="ARBA" id="ARBA00004141"/>
    </source>
</evidence>
<keyword evidence="4 6" id="KW-0472">Membrane</keyword>
<sequence>MKHGVKYTSRKQKNSFEEMDEKLDGEVSGPAMATTIALEDLSTDKANDKRQSLESNGATSKVAATSGELTFKPISNFETMIHFLKGNIGTGIFSMPSAFKNSGLWVGTALLPIFAIICTHCMQMLVKSAAVMKKREGDFSVSYSGVAESVCRTGQKKYAKFGEAFGITVNVFICLTNFGACVVYIVFTGTNMWEVVEYYTDLGWNVRIYMCFMTIPIIFITWIRNLKLLAPVSVVAGIVQLASIIVVFYYIFQDPLPPVSSVPAFGSWSRLPLFFGTAVFAFEGIPLVLPIQKEMGRPWDFKGWTGILNTGMVLITVIYVSMGFYGYLSFGEEIGGSITQNLPKDDVLAQVVKILLVMAIFGNYAMAFYVPISIIWPPLSKHAARYTNNLLAAELMFRTFMVLVTLLLAVAIPKIDLVISLVGAVSGTFLALIFPPLLEYITYAPNISKINLTKQIAILIFGAISFATGTYAAVLAIVQEFSD</sequence>
<reference evidence="8 9" key="1">
    <citation type="submission" date="2016-03" db="EMBL/GenBank/DDBJ databases">
        <title>EvidentialGene: Evidence-directed Construction of Genes on Genomes.</title>
        <authorList>
            <person name="Gilbert D.G."/>
            <person name="Choi J.-H."/>
            <person name="Mockaitis K."/>
            <person name="Colbourne J."/>
            <person name="Pfrender M."/>
        </authorList>
    </citation>
    <scope>NUCLEOTIDE SEQUENCE [LARGE SCALE GENOMIC DNA]</scope>
    <source>
        <strain evidence="8 9">Xinb3</strain>
        <tissue evidence="8">Complete organism</tissue>
    </source>
</reference>
<feature type="transmembrane region" description="Helical" evidence="6">
    <location>
        <begin position="104"/>
        <end position="126"/>
    </location>
</feature>
<evidence type="ECO:0000256" key="2">
    <source>
        <dbReference type="ARBA" id="ARBA00022692"/>
    </source>
</evidence>
<dbReference type="GO" id="GO:0005774">
    <property type="term" value="C:vacuolar membrane"/>
    <property type="evidence" value="ECO:0007669"/>
    <property type="project" value="TreeGrafter"/>
</dbReference>
<feature type="transmembrane region" description="Helical" evidence="6">
    <location>
        <begin position="418"/>
        <end position="444"/>
    </location>
</feature>
<feature type="region of interest" description="Disordered" evidence="5">
    <location>
        <begin position="1"/>
        <end position="28"/>
    </location>
</feature>
<evidence type="ECO:0000256" key="3">
    <source>
        <dbReference type="ARBA" id="ARBA00022989"/>
    </source>
</evidence>
<comment type="caution">
    <text evidence="8">The sequence shown here is derived from an EMBL/GenBank/DDBJ whole genome shotgun (WGS) entry which is preliminary data.</text>
</comment>
<dbReference type="PANTHER" id="PTHR22950:SF349">
    <property type="entry name" value="AMINO ACID TRANSPORTER TRANSMEMBRANE DOMAIN-CONTAINING PROTEIN"/>
    <property type="match status" value="1"/>
</dbReference>
<feature type="transmembrane region" description="Helical" evidence="6">
    <location>
        <begin position="347"/>
        <end position="370"/>
    </location>
</feature>
<evidence type="ECO:0000256" key="5">
    <source>
        <dbReference type="SAM" id="MobiDB-lite"/>
    </source>
</evidence>
<dbReference type="Proteomes" id="UP000076858">
    <property type="component" value="Unassembled WGS sequence"/>
</dbReference>
<gene>
    <name evidence="8" type="ORF">APZ42_021051</name>
</gene>
<evidence type="ECO:0000313" key="8">
    <source>
        <dbReference type="EMBL" id="KZS13683.1"/>
    </source>
</evidence>
<feature type="transmembrane region" description="Helical" evidence="6">
    <location>
        <begin position="303"/>
        <end position="327"/>
    </location>
</feature>
<feature type="transmembrane region" description="Helical" evidence="6">
    <location>
        <begin position="271"/>
        <end position="291"/>
    </location>
</feature>
<keyword evidence="3 6" id="KW-1133">Transmembrane helix</keyword>
<dbReference type="STRING" id="35525.A0A164WXX3"/>
<evidence type="ECO:0000256" key="4">
    <source>
        <dbReference type="ARBA" id="ARBA00023136"/>
    </source>
</evidence>
<feature type="transmembrane region" description="Helical" evidence="6">
    <location>
        <begin position="206"/>
        <end position="223"/>
    </location>
</feature>
<evidence type="ECO:0000259" key="7">
    <source>
        <dbReference type="Pfam" id="PF01490"/>
    </source>
</evidence>
<feature type="transmembrane region" description="Helical" evidence="6">
    <location>
        <begin position="228"/>
        <end position="251"/>
    </location>
</feature>
<dbReference type="OrthoDB" id="1684102at2759"/>
<keyword evidence="9" id="KW-1185">Reference proteome</keyword>
<organism evidence="8 9">
    <name type="scientific">Daphnia magna</name>
    <dbReference type="NCBI Taxonomy" id="35525"/>
    <lineage>
        <taxon>Eukaryota</taxon>
        <taxon>Metazoa</taxon>
        <taxon>Ecdysozoa</taxon>
        <taxon>Arthropoda</taxon>
        <taxon>Crustacea</taxon>
        <taxon>Branchiopoda</taxon>
        <taxon>Diplostraca</taxon>
        <taxon>Cladocera</taxon>
        <taxon>Anomopoda</taxon>
        <taxon>Daphniidae</taxon>
        <taxon>Daphnia</taxon>
    </lineage>
</organism>
<feature type="transmembrane region" description="Helical" evidence="6">
    <location>
        <begin position="456"/>
        <end position="478"/>
    </location>
</feature>
<dbReference type="AlphaFoldDB" id="A0A164WXX3"/>
<comment type="subcellular location">
    <subcellularLocation>
        <location evidence="1">Membrane</location>
        <topology evidence="1">Multi-pass membrane protein</topology>
    </subcellularLocation>
</comment>
<name>A0A164WXX3_9CRUS</name>
<dbReference type="Pfam" id="PF01490">
    <property type="entry name" value="Aa_trans"/>
    <property type="match status" value="1"/>
</dbReference>
<dbReference type="InterPro" id="IPR013057">
    <property type="entry name" value="AA_transpt_TM"/>
</dbReference>
<keyword evidence="2 6" id="KW-0812">Transmembrane</keyword>
<dbReference type="EMBL" id="LRGB01001036">
    <property type="protein sequence ID" value="KZS13683.1"/>
    <property type="molecule type" value="Genomic_DNA"/>
</dbReference>
<dbReference type="GO" id="GO:0015179">
    <property type="term" value="F:L-amino acid transmembrane transporter activity"/>
    <property type="evidence" value="ECO:0007669"/>
    <property type="project" value="TreeGrafter"/>
</dbReference>
<feature type="transmembrane region" description="Helical" evidence="6">
    <location>
        <begin position="391"/>
        <end position="412"/>
    </location>
</feature>
<feature type="domain" description="Amino acid transporter transmembrane" evidence="7">
    <location>
        <begin position="73"/>
        <end position="474"/>
    </location>
</feature>
<protein>
    <submittedName>
        <fullName evidence="8">Putative Sodium-coupled neutral amino acid transporter 7</fullName>
    </submittedName>
</protein>
<accession>A0A164WXX3</accession>
<evidence type="ECO:0000256" key="6">
    <source>
        <dbReference type="SAM" id="Phobius"/>
    </source>
</evidence>
<feature type="compositionally biased region" description="Basic residues" evidence="5">
    <location>
        <begin position="1"/>
        <end position="13"/>
    </location>
</feature>
<feature type="transmembrane region" description="Helical" evidence="6">
    <location>
        <begin position="164"/>
        <end position="186"/>
    </location>
</feature>
<evidence type="ECO:0000313" key="9">
    <source>
        <dbReference type="Proteomes" id="UP000076858"/>
    </source>
</evidence>
<proteinExistence type="predicted"/>
<dbReference type="PANTHER" id="PTHR22950">
    <property type="entry name" value="AMINO ACID TRANSPORTER"/>
    <property type="match status" value="1"/>
</dbReference>